<protein>
    <submittedName>
        <fullName evidence="2">Uncharacterized protein</fullName>
    </submittedName>
</protein>
<organism evidence="2 3">
    <name type="scientific">Drechslerella dactyloides</name>
    <name type="common">Nematode-trapping fungus</name>
    <name type="synonym">Arthrobotrys dactyloides</name>
    <dbReference type="NCBI Taxonomy" id="74499"/>
    <lineage>
        <taxon>Eukaryota</taxon>
        <taxon>Fungi</taxon>
        <taxon>Dikarya</taxon>
        <taxon>Ascomycota</taxon>
        <taxon>Pezizomycotina</taxon>
        <taxon>Orbiliomycetes</taxon>
        <taxon>Orbiliales</taxon>
        <taxon>Orbiliaceae</taxon>
        <taxon>Drechslerella</taxon>
    </lineage>
</organism>
<gene>
    <name evidence="2" type="ORF">Dda_4208</name>
</gene>
<accession>A0AAD6IZB8</accession>
<proteinExistence type="predicted"/>
<evidence type="ECO:0000313" key="3">
    <source>
        <dbReference type="Proteomes" id="UP001221413"/>
    </source>
</evidence>
<feature type="region of interest" description="Disordered" evidence="1">
    <location>
        <begin position="70"/>
        <end position="102"/>
    </location>
</feature>
<sequence length="164" mass="19090">MPCSALTPWLPLPIGLRLRTDEAWYSEIMFRQGRRQQELLELIWKEWHTPRVDPPGESVLERIRRFSEDRARQLANDAGSPQRQRHPDIGPDGEQCDEVPSTDRWHELPNLAGRPRLFLPEPTASTAVTLHDARKAFCHSSRRLPPDEVLRAVKRPLPKSLRRR</sequence>
<name>A0AAD6IZB8_DREDA</name>
<evidence type="ECO:0000256" key="1">
    <source>
        <dbReference type="SAM" id="MobiDB-lite"/>
    </source>
</evidence>
<dbReference type="EMBL" id="JAQGDS010000004">
    <property type="protein sequence ID" value="KAJ6261538.1"/>
    <property type="molecule type" value="Genomic_DNA"/>
</dbReference>
<evidence type="ECO:0000313" key="2">
    <source>
        <dbReference type="EMBL" id="KAJ6261538.1"/>
    </source>
</evidence>
<reference evidence="2" key="1">
    <citation type="submission" date="2023-01" db="EMBL/GenBank/DDBJ databases">
        <title>The chitinases involved in constricting ring structure development in the nematode-trapping fungus Drechslerella dactyloides.</title>
        <authorList>
            <person name="Wang R."/>
            <person name="Zhang L."/>
            <person name="Tang P."/>
            <person name="Li S."/>
            <person name="Liang L."/>
        </authorList>
    </citation>
    <scope>NUCLEOTIDE SEQUENCE</scope>
    <source>
        <strain evidence="2">YMF1.00031</strain>
    </source>
</reference>
<comment type="caution">
    <text evidence="2">The sequence shown here is derived from an EMBL/GenBank/DDBJ whole genome shotgun (WGS) entry which is preliminary data.</text>
</comment>
<keyword evidence="3" id="KW-1185">Reference proteome</keyword>
<dbReference type="AlphaFoldDB" id="A0AAD6IZB8"/>
<dbReference type="Proteomes" id="UP001221413">
    <property type="component" value="Unassembled WGS sequence"/>
</dbReference>